<keyword evidence="3" id="KW-1185">Reference proteome</keyword>
<reference evidence="2 3" key="1">
    <citation type="submission" date="2020-04" db="EMBL/GenBank/DDBJ databases">
        <authorList>
            <person name="De Canck E."/>
        </authorList>
    </citation>
    <scope>NUCLEOTIDE SEQUENCE [LARGE SCALE GENOMIC DNA]</scope>
    <source>
        <strain evidence="2 3">LMG 29542</strain>
    </source>
</reference>
<feature type="region of interest" description="Disordered" evidence="1">
    <location>
        <begin position="92"/>
        <end position="114"/>
    </location>
</feature>
<evidence type="ECO:0000313" key="2">
    <source>
        <dbReference type="EMBL" id="CAB3762698.1"/>
    </source>
</evidence>
<proteinExistence type="predicted"/>
<protein>
    <submittedName>
        <fullName evidence="2">Uncharacterized protein</fullName>
    </submittedName>
</protein>
<dbReference type="EMBL" id="CADIKH010000020">
    <property type="protein sequence ID" value="CAB3762698.1"/>
    <property type="molecule type" value="Genomic_DNA"/>
</dbReference>
<evidence type="ECO:0000256" key="1">
    <source>
        <dbReference type="SAM" id="MobiDB-lite"/>
    </source>
</evidence>
<dbReference type="Proteomes" id="UP000494363">
    <property type="component" value="Unassembled WGS sequence"/>
</dbReference>
<feature type="compositionally biased region" description="Low complexity" evidence="1">
    <location>
        <begin position="99"/>
        <end position="114"/>
    </location>
</feature>
<evidence type="ECO:0000313" key="3">
    <source>
        <dbReference type="Proteomes" id="UP000494363"/>
    </source>
</evidence>
<gene>
    <name evidence="2" type="ORF">LMG29542_04430</name>
</gene>
<dbReference type="AlphaFoldDB" id="A0A6J5E858"/>
<name>A0A6J5E858_9BURK</name>
<sequence>MSIFLVARSSWIARFVCLTFEIKIARVGSVAVSFADCHVPQAAGLPPGTRAGCDTAGFLKSIHWNEASMGGNGGSIVAASAFPALPTMKMRSGIRKPRSLSSSSGPSPSCVRNT</sequence>
<accession>A0A6J5E858</accession>
<organism evidence="2 3">
    <name type="scientific">Paraburkholderia humisilvae</name>
    <dbReference type="NCBI Taxonomy" id="627669"/>
    <lineage>
        <taxon>Bacteria</taxon>
        <taxon>Pseudomonadati</taxon>
        <taxon>Pseudomonadota</taxon>
        <taxon>Betaproteobacteria</taxon>
        <taxon>Burkholderiales</taxon>
        <taxon>Burkholderiaceae</taxon>
        <taxon>Paraburkholderia</taxon>
    </lineage>
</organism>